<dbReference type="InterPro" id="IPR003616">
    <property type="entry name" value="Post-SET_dom"/>
</dbReference>
<dbReference type="PROSITE" id="PS50868">
    <property type="entry name" value="POST_SET"/>
    <property type="match status" value="1"/>
</dbReference>
<feature type="region of interest" description="Disordered" evidence="17">
    <location>
        <begin position="123"/>
        <end position="142"/>
    </location>
</feature>
<feature type="compositionally biased region" description="Polar residues" evidence="17">
    <location>
        <begin position="633"/>
        <end position="642"/>
    </location>
</feature>
<evidence type="ECO:0000313" key="20">
    <source>
        <dbReference type="EMBL" id="GFF76325.1"/>
    </source>
</evidence>
<feature type="region of interest" description="Disordered" evidence="17">
    <location>
        <begin position="373"/>
        <end position="419"/>
    </location>
</feature>
<feature type="region of interest" description="Disordered" evidence="17">
    <location>
        <begin position="19"/>
        <end position="96"/>
    </location>
</feature>
<dbReference type="Proteomes" id="UP000465220">
    <property type="component" value="Unassembled WGS sequence"/>
</dbReference>
<dbReference type="InterPro" id="IPR012677">
    <property type="entry name" value="Nucleotide-bd_a/b_plait_sf"/>
</dbReference>
<keyword evidence="10 16" id="KW-0539">Nucleus</keyword>
<feature type="compositionally biased region" description="Polar residues" evidence="17">
    <location>
        <begin position="46"/>
        <end position="74"/>
    </location>
</feature>
<dbReference type="InterPro" id="IPR044570">
    <property type="entry name" value="Set1-like"/>
</dbReference>
<evidence type="ECO:0000256" key="11">
    <source>
        <dbReference type="ARBA" id="ARBA00044492"/>
    </source>
</evidence>
<comment type="catalytic activity">
    <reaction evidence="15">
        <text>N(6),N(6)-dimethyl-L-lysyl(4)-[histone H3] + S-adenosyl-L-methionine = N(6),N(6),N(6)-trimethyl-L-lysyl(4)-[histone H3] + S-adenosyl-L-homocysteine + H(+)</text>
        <dbReference type="Rhea" id="RHEA:60272"/>
        <dbReference type="Rhea" id="RHEA-COMP:15537"/>
        <dbReference type="Rhea" id="RHEA-COMP:15540"/>
        <dbReference type="ChEBI" id="CHEBI:15378"/>
        <dbReference type="ChEBI" id="CHEBI:57856"/>
        <dbReference type="ChEBI" id="CHEBI:59789"/>
        <dbReference type="ChEBI" id="CHEBI:61961"/>
        <dbReference type="ChEBI" id="CHEBI:61976"/>
    </reaction>
</comment>
<keyword evidence="5 16" id="KW-0158">Chromosome</keyword>
<evidence type="ECO:0000256" key="9">
    <source>
        <dbReference type="ARBA" id="ARBA00022853"/>
    </source>
</evidence>
<comment type="catalytic activity">
    <reaction evidence="13 16">
        <text>L-lysyl(4)-[histone H3] + 3 S-adenosyl-L-methionine = N(6),N(6),N(6)-trimethyl-L-lysyl(4)-[histone H3] + 3 S-adenosyl-L-homocysteine + 3 H(+)</text>
        <dbReference type="Rhea" id="RHEA:60260"/>
        <dbReference type="Rhea" id="RHEA-COMP:15537"/>
        <dbReference type="Rhea" id="RHEA-COMP:15547"/>
        <dbReference type="ChEBI" id="CHEBI:15378"/>
        <dbReference type="ChEBI" id="CHEBI:29969"/>
        <dbReference type="ChEBI" id="CHEBI:57856"/>
        <dbReference type="ChEBI" id="CHEBI:59789"/>
        <dbReference type="ChEBI" id="CHEBI:61961"/>
        <dbReference type="EC" id="2.1.1.354"/>
    </reaction>
</comment>
<feature type="compositionally biased region" description="Basic and acidic residues" evidence="17">
    <location>
        <begin position="1025"/>
        <end position="1038"/>
    </location>
</feature>
<evidence type="ECO:0000259" key="18">
    <source>
        <dbReference type="PROSITE" id="PS50280"/>
    </source>
</evidence>
<dbReference type="Gene3D" id="3.30.70.330">
    <property type="match status" value="1"/>
</dbReference>
<keyword evidence="7 16" id="KW-0808">Transferase</keyword>
<dbReference type="SMART" id="SM00508">
    <property type="entry name" value="PostSET"/>
    <property type="match status" value="1"/>
</dbReference>
<feature type="region of interest" description="Disordered" evidence="17">
    <location>
        <begin position="775"/>
        <end position="816"/>
    </location>
</feature>
<comment type="caution">
    <text evidence="20">The sequence shown here is derived from an EMBL/GenBank/DDBJ whole genome shotgun (WGS) entry which is preliminary data.</text>
</comment>
<evidence type="ECO:0000256" key="14">
    <source>
        <dbReference type="ARBA" id="ARBA00047583"/>
    </source>
</evidence>
<dbReference type="Pfam" id="PF11764">
    <property type="entry name" value="N-SET"/>
    <property type="match status" value="1"/>
</dbReference>
<evidence type="ECO:0000256" key="4">
    <source>
        <dbReference type="ARBA" id="ARBA00015839"/>
    </source>
</evidence>
<dbReference type="PIRSF" id="PIRSF037104">
    <property type="entry name" value="Histone_H3-K4_mtfrase_Set1_fun"/>
    <property type="match status" value="1"/>
</dbReference>
<dbReference type="PANTHER" id="PTHR45814:SF2">
    <property type="entry name" value="HISTONE-LYSINE N-METHYLTRANSFERASE SETD1"/>
    <property type="match status" value="1"/>
</dbReference>
<evidence type="ECO:0000259" key="19">
    <source>
        <dbReference type="PROSITE" id="PS50868"/>
    </source>
</evidence>
<feature type="region of interest" description="Disordered" evidence="17">
    <location>
        <begin position="1024"/>
        <end position="1065"/>
    </location>
</feature>
<dbReference type="EMBL" id="BLKI01000023">
    <property type="protein sequence ID" value="GFF76325.1"/>
    <property type="molecule type" value="Genomic_DNA"/>
</dbReference>
<feature type="domain" description="Post-SET" evidence="19">
    <location>
        <begin position="1226"/>
        <end position="1242"/>
    </location>
</feature>
<dbReference type="Gene3D" id="2.170.270.10">
    <property type="entry name" value="SET domain"/>
    <property type="match status" value="1"/>
</dbReference>
<gene>
    <name evidence="20" type="ORF">IFM60648_04670</name>
</gene>
<comment type="subcellular location">
    <subcellularLocation>
        <location evidence="2">Chromosome</location>
    </subcellularLocation>
    <subcellularLocation>
        <location evidence="1 16">Nucleus</location>
    </subcellularLocation>
</comment>
<dbReference type="EC" id="2.1.1.354" evidence="3 16"/>
<dbReference type="SMART" id="SM01291">
    <property type="entry name" value="N-SET"/>
    <property type="match status" value="1"/>
</dbReference>
<dbReference type="InterPro" id="IPR017111">
    <property type="entry name" value="Set1_fungi"/>
</dbReference>
<keyword evidence="6 16" id="KW-0489">Methyltransferase</keyword>
<comment type="function">
    <text evidence="11">Catalytic component of the COMPASS (Set1C) complex that specifically mono-, di- and trimethylates histone H3 to form H3K4me1/2/3. Binds RNAs which might negatively affect its histone methyltransferase activity. COMPASS recognizes ubiquitinated H2B on one face of the nucleosome which stimulates the methylation of H3 on the opposing face.</text>
</comment>
<feature type="domain" description="SET" evidence="18">
    <location>
        <begin position="1100"/>
        <end position="1217"/>
    </location>
</feature>
<feature type="region of interest" description="Disordered" evidence="17">
    <location>
        <begin position="520"/>
        <end position="545"/>
    </location>
</feature>
<evidence type="ECO:0000256" key="13">
    <source>
        <dbReference type="ARBA" id="ARBA00047571"/>
    </source>
</evidence>
<feature type="compositionally biased region" description="Basic and acidic residues" evidence="17">
    <location>
        <begin position="793"/>
        <end position="816"/>
    </location>
</feature>
<feature type="compositionally biased region" description="Basic and acidic residues" evidence="17">
    <location>
        <begin position="697"/>
        <end position="720"/>
    </location>
</feature>
<comment type="function">
    <text evidence="16">Catalytic component of the COMPASS (Set1C) complex that specifically mono-, di- and trimethylates histone H3 to form H3K4me1/2/3. COMPASS recognizes ubiquitinated H2B on one face of the nucleosome which stimulates the methylation of H3 on the opposing face.</text>
</comment>
<dbReference type="InterPro" id="IPR035979">
    <property type="entry name" value="RBD_domain_sf"/>
</dbReference>
<accession>A0ABQ1A8T5</accession>
<comment type="subunit">
    <text evidence="16">Component of the COMPASS (Set1C) complex.</text>
</comment>
<evidence type="ECO:0000256" key="5">
    <source>
        <dbReference type="ARBA" id="ARBA00022454"/>
    </source>
</evidence>
<evidence type="ECO:0000256" key="15">
    <source>
        <dbReference type="ARBA" id="ARBA00049129"/>
    </source>
</evidence>
<dbReference type="SUPFAM" id="SSF54928">
    <property type="entry name" value="RNA-binding domain, RBD"/>
    <property type="match status" value="1"/>
</dbReference>
<comment type="catalytic activity">
    <reaction evidence="14">
        <text>N(6)-methyl-L-lysyl(4)-[histone H3] + S-adenosyl-L-methionine = N(6),N(6)-dimethyl-L-lysyl(4)-[histone H3] + S-adenosyl-L-homocysteine + H(+)</text>
        <dbReference type="Rhea" id="RHEA:60268"/>
        <dbReference type="Rhea" id="RHEA-COMP:15540"/>
        <dbReference type="Rhea" id="RHEA-COMP:15543"/>
        <dbReference type="ChEBI" id="CHEBI:15378"/>
        <dbReference type="ChEBI" id="CHEBI:57856"/>
        <dbReference type="ChEBI" id="CHEBI:59789"/>
        <dbReference type="ChEBI" id="CHEBI:61929"/>
        <dbReference type="ChEBI" id="CHEBI:61976"/>
    </reaction>
</comment>
<dbReference type="InterPro" id="IPR024657">
    <property type="entry name" value="COMPASS_Set1_N-SET"/>
</dbReference>
<feature type="region of interest" description="Disordered" evidence="17">
    <location>
        <begin position="629"/>
        <end position="648"/>
    </location>
</feature>
<evidence type="ECO:0000256" key="16">
    <source>
        <dbReference type="PIRNR" id="PIRNR037104"/>
    </source>
</evidence>
<dbReference type="InterPro" id="IPR024636">
    <property type="entry name" value="SET_assoc"/>
</dbReference>
<name>A0ABQ1A8T5_ASPLE</name>
<dbReference type="SUPFAM" id="SSF82199">
    <property type="entry name" value="SET domain"/>
    <property type="match status" value="1"/>
</dbReference>
<evidence type="ECO:0000256" key="6">
    <source>
        <dbReference type="ARBA" id="ARBA00022603"/>
    </source>
</evidence>
<keyword evidence="8 16" id="KW-0949">S-adenosyl-L-methionine</keyword>
<feature type="compositionally biased region" description="Low complexity" evidence="17">
    <location>
        <begin position="1040"/>
        <end position="1065"/>
    </location>
</feature>
<feature type="compositionally biased region" description="Basic and acidic residues" evidence="17">
    <location>
        <begin position="379"/>
        <end position="394"/>
    </location>
</feature>
<evidence type="ECO:0000256" key="8">
    <source>
        <dbReference type="ARBA" id="ARBA00022691"/>
    </source>
</evidence>
<feature type="region of interest" description="Disordered" evidence="17">
    <location>
        <begin position="975"/>
        <end position="1011"/>
    </location>
</feature>
<feature type="compositionally biased region" description="Low complexity" evidence="17">
    <location>
        <begin position="721"/>
        <end position="734"/>
    </location>
</feature>
<evidence type="ECO:0000313" key="21">
    <source>
        <dbReference type="Proteomes" id="UP000465220"/>
    </source>
</evidence>
<dbReference type="InterPro" id="IPR046341">
    <property type="entry name" value="SET_dom_sf"/>
</dbReference>
<evidence type="ECO:0000256" key="2">
    <source>
        <dbReference type="ARBA" id="ARBA00004286"/>
    </source>
</evidence>
<dbReference type="PROSITE" id="PS51572">
    <property type="entry name" value="SAM_MT43_1"/>
    <property type="match status" value="1"/>
</dbReference>
<evidence type="ECO:0000256" key="10">
    <source>
        <dbReference type="ARBA" id="ARBA00023242"/>
    </source>
</evidence>
<sequence length="1242" mass="139491">MSRTSAGFADFFPTAPSVLQQKRVRAPRDRSRSKDRPEDLLHVQDGNGQLACSSGASAANVSTNGSPPSVSASETGMGVEKPKSKLVGETNTDITGTDTSILSASLAQCRATQVNEARFDNLTPVTNAESSPPRKLSPHQSKSVEVAEYESNKFATDELKLAATPLHTPPTPRSQTSRSGVIKGCKLVYDPDLEKRSSKEKRRKPQYVDFVLNEQDGCSPDPRLSILNYTRGAGCKQKTKYRPAPYRLKQWPYDTATTIGPGPPVQIVVTGFDPLSPVAPINALFSSFGEISEINNRTDPITGRFLGVCSVKYKDSTSFRGAGPIPAATAARRAYVECKKEQRIGTRRIRVELDRDGAVSDRIVARAIESQRMGHKKNTVGEEAKIEPQAKKNEPPPTAPKGPSRSSTRPVAAVPEGPRASFLKPAMPSLIEETPILGQIKRDPYIFIAHCYVPVLSTTIPHLKKRLKLFDWKDIRCDKTGYYIIFENSRRGEEETERCFKVCHMKPLFTYIMNMESQPYGNPNYERSPSPERLQAERRERAERERLKKEADLDLEEEKKQRAIDLDPCREVLALIVRDLKDKLLEDVKSRIAAPTLYDYLDPDRHAARRRALGIPDPEGIRRHPFQLDVDTFGSSNPQSSLPGGRSFSPYGLNILALPRIRKARRLNRADAAFLDERRKQPVRRKEVRPLYHRLQQLHDVDDSDEDQRTPYSRDIDEQYSRPPSRMSSRSSISDDGEESEPLDGLASQDKRHEARLLGLEYGDSVTTLNEIVDGYSRRDSPGLSSTRKRKRVAEGIEARKRPKEESERSELNRSVETENTLFYEESQPSEAAELGTVKPENLAGIGGKFLGRLEDRSVKEDGEKENVERLQIKSAIQGTNLEVQPPLPDGSTIAKSHEDPVTEIEWGVSNDEPRPTVDDDDETIILDLDGWQNLVKDEEDLCFLRHVLDGQSRSKVGNLSAWAWRQKEIKALNRPGESGPVHQETRIPDYYVSNPTGAARTEGRKRILESEKSKYLPHRIKVQKAREEREANAKSDPHASAAEAARISAAKTISKSTSRSTRVNNRRLVADINAQKQALPMQGGDGDVLRFNQLKKRKKPVRFARSAIHNWGLYAEENISANDMIIEYVGEKVRQQVADMRERQYLKSGIGSSYLFRIDENTVIDATKRGGIARFINHSCTPNCTAKIIKVDGSKRIVIYALRDIGRDEELTYDYKFEREWDSDDRIPCLCGSTGCKGFLN</sequence>
<dbReference type="PANTHER" id="PTHR45814">
    <property type="entry name" value="HISTONE-LYSINE N-METHYLTRANSFERASE SETD1"/>
    <property type="match status" value="1"/>
</dbReference>
<keyword evidence="9 16" id="KW-0156">Chromatin regulator</keyword>
<comment type="subunit">
    <text evidence="12">Component of the Set1C/COMPASS complex.</text>
</comment>
<keyword evidence="21" id="KW-1185">Reference proteome</keyword>
<feature type="region of interest" description="Disordered" evidence="17">
    <location>
        <begin position="686"/>
        <end position="750"/>
    </location>
</feature>
<feature type="compositionally biased region" description="Basic and acidic residues" evidence="17">
    <location>
        <begin position="534"/>
        <end position="545"/>
    </location>
</feature>
<dbReference type="CDD" id="cd20072">
    <property type="entry name" value="SET_SET1"/>
    <property type="match status" value="1"/>
</dbReference>
<organism evidence="20 21">
    <name type="scientific">Aspergillus lentulus</name>
    <dbReference type="NCBI Taxonomy" id="293939"/>
    <lineage>
        <taxon>Eukaryota</taxon>
        <taxon>Fungi</taxon>
        <taxon>Dikarya</taxon>
        <taxon>Ascomycota</taxon>
        <taxon>Pezizomycotina</taxon>
        <taxon>Eurotiomycetes</taxon>
        <taxon>Eurotiomycetidae</taxon>
        <taxon>Eurotiales</taxon>
        <taxon>Aspergillaceae</taxon>
        <taxon>Aspergillus</taxon>
        <taxon>Aspergillus subgen. Fumigati</taxon>
    </lineage>
</organism>
<feature type="compositionally biased region" description="Basic and acidic residues" evidence="17">
    <location>
        <begin position="1002"/>
        <end position="1011"/>
    </location>
</feature>
<dbReference type="InterPro" id="IPR001214">
    <property type="entry name" value="SET_dom"/>
</dbReference>
<evidence type="ECO:0000256" key="17">
    <source>
        <dbReference type="SAM" id="MobiDB-lite"/>
    </source>
</evidence>
<dbReference type="PROSITE" id="PS50280">
    <property type="entry name" value="SET"/>
    <property type="match status" value="1"/>
</dbReference>
<evidence type="ECO:0000256" key="1">
    <source>
        <dbReference type="ARBA" id="ARBA00004123"/>
    </source>
</evidence>
<dbReference type="Pfam" id="PF00856">
    <property type="entry name" value="SET"/>
    <property type="match status" value="1"/>
</dbReference>
<feature type="compositionally biased region" description="Basic and acidic residues" evidence="17">
    <location>
        <begin position="26"/>
        <end position="42"/>
    </location>
</feature>
<evidence type="ECO:0000256" key="12">
    <source>
        <dbReference type="ARBA" id="ARBA00044515"/>
    </source>
</evidence>
<reference evidence="20 21" key="1">
    <citation type="submission" date="2020-01" db="EMBL/GenBank/DDBJ databases">
        <title>Draft genome sequence of Aspergillus lentulus IFM 60648.</title>
        <authorList>
            <person name="Takahashi H."/>
            <person name="Yaguchi T."/>
        </authorList>
    </citation>
    <scope>NUCLEOTIDE SEQUENCE [LARGE SCALE GENOMIC DNA]</scope>
    <source>
        <strain evidence="20 21">IFM 60648</strain>
    </source>
</reference>
<protein>
    <recommendedName>
        <fullName evidence="4 16">Histone-lysine N-methyltransferase, H3 lysine-4 specific</fullName>
        <ecNumber evidence="3 16">2.1.1.354</ecNumber>
    </recommendedName>
</protein>
<proteinExistence type="predicted"/>
<evidence type="ECO:0000256" key="3">
    <source>
        <dbReference type="ARBA" id="ARBA00012182"/>
    </source>
</evidence>
<dbReference type="SMART" id="SM00317">
    <property type="entry name" value="SET"/>
    <property type="match status" value="1"/>
</dbReference>
<dbReference type="Pfam" id="PF11767">
    <property type="entry name" value="SET_assoc"/>
    <property type="match status" value="1"/>
</dbReference>
<evidence type="ECO:0000256" key="7">
    <source>
        <dbReference type="ARBA" id="ARBA00022679"/>
    </source>
</evidence>